<evidence type="ECO:0000313" key="2">
    <source>
        <dbReference type="EMBL" id="SIO25365.1"/>
    </source>
</evidence>
<accession>A0A1N6I0E9</accession>
<gene>
    <name evidence="2" type="ORF">SAMN05444168_3818</name>
</gene>
<dbReference type="RefSeq" id="WP_074265629.1">
    <property type="nucleotide sequence ID" value="NZ_FSRM01000001.1"/>
</dbReference>
<feature type="transmembrane region" description="Helical" evidence="1">
    <location>
        <begin position="47"/>
        <end position="63"/>
    </location>
</feature>
<proteinExistence type="predicted"/>
<dbReference type="OrthoDB" id="963535at2"/>
<dbReference type="EMBL" id="FSRM01000001">
    <property type="protein sequence ID" value="SIO25365.1"/>
    <property type="molecule type" value="Genomic_DNA"/>
</dbReference>
<feature type="transmembrane region" description="Helical" evidence="1">
    <location>
        <begin position="75"/>
        <end position="94"/>
    </location>
</feature>
<name>A0A1N6I0E9_9BURK</name>
<sequence length="101" mass="10728">MYYIAMFFSGLFICNSLPHLASGLRGEAFPTPFATPRGIGRSSPLVNVLWGCANLLVGGFLLARHGIPAATDPALVAGCLGFVVMGVFSAIHFGKARKTWE</sequence>
<reference evidence="2 3" key="1">
    <citation type="submission" date="2016-11" db="EMBL/GenBank/DDBJ databases">
        <authorList>
            <person name="Jaros S."/>
            <person name="Januszkiewicz K."/>
            <person name="Wedrychowicz H."/>
        </authorList>
    </citation>
    <scope>NUCLEOTIDE SEQUENCE [LARGE SCALE GENOMIC DNA]</scope>
    <source>
        <strain evidence="2 3">GAS86</strain>
    </source>
</reference>
<keyword evidence="1" id="KW-0472">Membrane</keyword>
<protein>
    <submittedName>
        <fullName evidence="2">Uncharacterized protein</fullName>
    </submittedName>
</protein>
<evidence type="ECO:0000313" key="3">
    <source>
        <dbReference type="Proteomes" id="UP000184693"/>
    </source>
</evidence>
<keyword evidence="1" id="KW-1133">Transmembrane helix</keyword>
<organism evidence="2 3">
    <name type="scientific">Paraburkholderia phenazinium</name>
    <dbReference type="NCBI Taxonomy" id="60549"/>
    <lineage>
        <taxon>Bacteria</taxon>
        <taxon>Pseudomonadati</taxon>
        <taxon>Pseudomonadota</taxon>
        <taxon>Betaproteobacteria</taxon>
        <taxon>Burkholderiales</taxon>
        <taxon>Burkholderiaceae</taxon>
        <taxon>Paraburkholderia</taxon>
    </lineage>
</organism>
<evidence type="ECO:0000256" key="1">
    <source>
        <dbReference type="SAM" id="Phobius"/>
    </source>
</evidence>
<keyword evidence="1" id="KW-0812">Transmembrane</keyword>
<dbReference type="Proteomes" id="UP000184693">
    <property type="component" value="Unassembled WGS sequence"/>
</dbReference>
<dbReference type="AlphaFoldDB" id="A0A1N6I0E9"/>